<keyword evidence="1" id="KW-0472">Membrane</keyword>
<keyword evidence="1" id="KW-1133">Transmembrane helix</keyword>
<evidence type="ECO:0000313" key="3">
    <source>
        <dbReference type="Proteomes" id="UP000249723"/>
    </source>
</evidence>
<dbReference type="EMBL" id="FMWP01000138">
    <property type="protein sequence ID" value="SDA03699.1"/>
    <property type="molecule type" value="Genomic_DNA"/>
</dbReference>
<keyword evidence="3" id="KW-1185">Reference proteome</keyword>
<evidence type="ECO:0000256" key="1">
    <source>
        <dbReference type="SAM" id="Phobius"/>
    </source>
</evidence>
<feature type="transmembrane region" description="Helical" evidence="1">
    <location>
        <begin position="31"/>
        <end position="52"/>
    </location>
</feature>
<feature type="transmembrane region" description="Helical" evidence="1">
    <location>
        <begin position="6"/>
        <end position="24"/>
    </location>
</feature>
<protein>
    <submittedName>
        <fullName evidence="2">BZ3500_MvSof-1268-A1-R1_Chr11-1g03139 protein</fullName>
    </submittedName>
</protein>
<dbReference type="Proteomes" id="UP000249723">
    <property type="component" value="Unassembled WGS sequence"/>
</dbReference>
<sequence length="100" mass="11363">MDWEGIATIAYFNALWGFMAYLYTTLEIQNFLLCFLGRMFFSLTVAVSVGLYRRNHAPTSRSNQTRFNRRLLRAWAPVTAGCSTGTHVRESTTRCITSGV</sequence>
<gene>
    <name evidence="2" type="ORF">BZ3500_MVSOF-1268-A1-R1_CHR11-1G03139</name>
</gene>
<name>A0A2X0L7N7_9BASI</name>
<organism evidence="2 3">
    <name type="scientific">Microbotryum saponariae</name>
    <dbReference type="NCBI Taxonomy" id="289078"/>
    <lineage>
        <taxon>Eukaryota</taxon>
        <taxon>Fungi</taxon>
        <taxon>Dikarya</taxon>
        <taxon>Basidiomycota</taxon>
        <taxon>Pucciniomycotina</taxon>
        <taxon>Microbotryomycetes</taxon>
        <taxon>Microbotryales</taxon>
        <taxon>Microbotryaceae</taxon>
        <taxon>Microbotryum</taxon>
    </lineage>
</organism>
<proteinExistence type="predicted"/>
<evidence type="ECO:0000313" key="2">
    <source>
        <dbReference type="EMBL" id="SDA03699.1"/>
    </source>
</evidence>
<keyword evidence="1" id="KW-0812">Transmembrane</keyword>
<dbReference type="AlphaFoldDB" id="A0A2X0L7N7"/>
<accession>A0A2X0L7N7</accession>
<reference evidence="3" key="1">
    <citation type="submission" date="2016-10" db="EMBL/GenBank/DDBJ databases">
        <authorList>
            <person name="Jeantristanb JTB J.-T."/>
            <person name="Ricardo R."/>
        </authorList>
    </citation>
    <scope>NUCLEOTIDE SEQUENCE [LARGE SCALE GENOMIC DNA]</scope>
</reference>